<organism evidence="2 3">
    <name type="scientific">Gracilariopsis chorda</name>
    <dbReference type="NCBI Taxonomy" id="448386"/>
    <lineage>
        <taxon>Eukaryota</taxon>
        <taxon>Rhodophyta</taxon>
        <taxon>Florideophyceae</taxon>
        <taxon>Rhodymeniophycidae</taxon>
        <taxon>Gracilariales</taxon>
        <taxon>Gracilariaceae</taxon>
        <taxon>Gracilariopsis</taxon>
    </lineage>
</organism>
<evidence type="ECO:0000256" key="1">
    <source>
        <dbReference type="SAM" id="MobiDB-lite"/>
    </source>
</evidence>
<sequence length="626" mass="70429">MENKAEHTNKPAVNKPPDAPPNTTAPKSNPSPTAATNPPPQPKAVPIKPHGLFLTYKGDTPQNNAALMRTYVDLTEKGIKQHELLSREDIQRLENIAKNHLPTSMREAVDALQIIILNKRSVRHALKTLNVKTPSEVRVAVGREIIAAKMVQRQLCLATIIDCADEFDIKNPSLANEQHHRLRRLPETVARGPYKRKGAPDRIHWISGDVPMYDERELVVPGMPPLENVLAQMANKQQQEQDAFNVPVAEPQQVEQTPSIPTDRIADETHDENSEESEEAPEFEDGEYCRLLHALADKSLAPYLNQLLDPQLKEKPWVEHVAPLFNNRKFRPVPIKAVAHGVRLSDIRGLSPRYMCERDGETLQQKFAEFRSLYRAAVRSYLEWGNDDTSSFADFSQAKQYITYAFCLLENYPQLEPLTLKAAETQREEAESAAKPTSAAASAKRSIASVDLEGDEEMGDLHPSPTAKRAKAAMLGDRERDELLKIIGGDIPEEIRNVSGDQAGFTVPLTKSEEIRMKEREEKDRAMFDAIAKSGGLGSEGLMWNLLRSAPSSGKFREIEDKLIEKIVTEAEEAQDRYIITLLNGLRDAQNMMAEAQTSEEKAVFQRVKDTMYSTLRERVRRRSRS</sequence>
<evidence type="ECO:0000313" key="3">
    <source>
        <dbReference type="Proteomes" id="UP000247409"/>
    </source>
</evidence>
<name>A0A2V3IQ66_9FLOR</name>
<feature type="compositionally biased region" description="Low complexity" evidence="1">
    <location>
        <begin position="433"/>
        <end position="449"/>
    </location>
</feature>
<dbReference type="AlphaFoldDB" id="A0A2V3IQ66"/>
<feature type="compositionally biased region" description="Acidic residues" evidence="1">
    <location>
        <begin position="273"/>
        <end position="283"/>
    </location>
</feature>
<feature type="region of interest" description="Disordered" evidence="1">
    <location>
        <begin position="1"/>
        <end position="48"/>
    </location>
</feature>
<dbReference type="Proteomes" id="UP000247409">
    <property type="component" value="Unassembled WGS sequence"/>
</dbReference>
<protein>
    <submittedName>
        <fullName evidence="2">Uncharacterized protein</fullName>
    </submittedName>
</protein>
<gene>
    <name evidence="2" type="ORF">BWQ96_05999</name>
</gene>
<accession>A0A2V3IQ66</accession>
<evidence type="ECO:0000313" key="2">
    <source>
        <dbReference type="EMBL" id="PXF44218.1"/>
    </source>
</evidence>
<feature type="region of interest" description="Disordered" evidence="1">
    <location>
        <begin position="250"/>
        <end position="283"/>
    </location>
</feature>
<feature type="region of interest" description="Disordered" evidence="1">
    <location>
        <begin position="424"/>
        <end position="474"/>
    </location>
</feature>
<reference evidence="2 3" key="1">
    <citation type="journal article" date="2018" name="Mol. Biol. Evol.">
        <title>Analysis of the draft genome of the red seaweed Gracilariopsis chorda provides insights into genome size evolution in Rhodophyta.</title>
        <authorList>
            <person name="Lee J."/>
            <person name="Yang E.C."/>
            <person name="Graf L."/>
            <person name="Yang J.H."/>
            <person name="Qiu H."/>
            <person name="Zel Zion U."/>
            <person name="Chan C.X."/>
            <person name="Stephens T.G."/>
            <person name="Weber A.P.M."/>
            <person name="Boo G.H."/>
            <person name="Boo S.M."/>
            <person name="Kim K.M."/>
            <person name="Shin Y."/>
            <person name="Jung M."/>
            <person name="Lee S.J."/>
            <person name="Yim H.S."/>
            <person name="Lee J.H."/>
            <person name="Bhattacharya D."/>
            <person name="Yoon H.S."/>
        </authorList>
    </citation>
    <scope>NUCLEOTIDE SEQUENCE [LARGE SCALE GENOMIC DNA]</scope>
    <source>
        <strain evidence="2 3">SKKU-2015</strain>
        <tissue evidence="2">Whole body</tissue>
    </source>
</reference>
<dbReference type="EMBL" id="NBIV01000097">
    <property type="protein sequence ID" value="PXF44218.1"/>
    <property type="molecule type" value="Genomic_DNA"/>
</dbReference>
<comment type="caution">
    <text evidence="2">The sequence shown here is derived from an EMBL/GenBank/DDBJ whole genome shotgun (WGS) entry which is preliminary data.</text>
</comment>
<proteinExistence type="predicted"/>
<keyword evidence="3" id="KW-1185">Reference proteome</keyword>
<dbReference type="OrthoDB" id="10433791at2759"/>